<dbReference type="SUPFAM" id="SSF54909">
    <property type="entry name" value="Dimeric alpha+beta barrel"/>
    <property type="match status" value="1"/>
</dbReference>
<proteinExistence type="predicted"/>
<keyword evidence="3" id="KW-1185">Reference proteome</keyword>
<dbReference type="InterPro" id="IPR019887">
    <property type="entry name" value="Tscrpt_reg_AsnC/Lrp_C"/>
</dbReference>
<evidence type="ECO:0000313" key="2">
    <source>
        <dbReference type="EMBL" id="MPY31096.1"/>
    </source>
</evidence>
<feature type="domain" description="Transcription regulator AsnC/Lrp ligand binding" evidence="1">
    <location>
        <begin position="29"/>
        <end position="95"/>
    </location>
</feature>
<dbReference type="InterPro" id="IPR011008">
    <property type="entry name" value="Dimeric_a/b-barrel"/>
</dbReference>
<accession>A0A5N8V879</accession>
<dbReference type="Proteomes" id="UP000325849">
    <property type="component" value="Unassembled WGS sequence"/>
</dbReference>
<reference evidence="2 3" key="1">
    <citation type="submission" date="2019-07" db="EMBL/GenBank/DDBJ databases">
        <title>New species of Amycolatopsis and Streptomyces.</title>
        <authorList>
            <person name="Duangmal K."/>
            <person name="Teo W.F.A."/>
            <person name="Lipun K."/>
        </authorList>
    </citation>
    <scope>NUCLEOTIDE SEQUENCE [LARGE SCALE GENOMIC DNA]</scope>
    <source>
        <strain evidence="2 3">NBRC 109810</strain>
    </source>
</reference>
<dbReference type="OrthoDB" id="4050641at2"/>
<dbReference type="Pfam" id="PF01037">
    <property type="entry name" value="AsnC_trans_reg"/>
    <property type="match status" value="1"/>
</dbReference>
<name>A0A5N8V879_9ACTN</name>
<sequence>MGSGGLVLRCDLAPPLSGVPVSVTFFASVASGHLDATAHEVARFPEIRLCVTVAGPQNLLAIAWVASLADVQRLEVRLARALPHLRVADRSIALRITKHMGRILDADGRARDFVPVDLWSAAGTSGTVAHADDDIV</sequence>
<protein>
    <recommendedName>
        <fullName evidence="1">Transcription regulator AsnC/Lrp ligand binding domain-containing protein</fullName>
    </recommendedName>
</protein>
<dbReference type="AlphaFoldDB" id="A0A5N8V879"/>
<evidence type="ECO:0000313" key="3">
    <source>
        <dbReference type="Proteomes" id="UP000325849"/>
    </source>
</evidence>
<gene>
    <name evidence="2" type="ORF">FNH09_07095</name>
</gene>
<organism evidence="2 3">
    <name type="scientific">Streptomyces adustus</name>
    <dbReference type="NCBI Taxonomy" id="1609272"/>
    <lineage>
        <taxon>Bacteria</taxon>
        <taxon>Bacillati</taxon>
        <taxon>Actinomycetota</taxon>
        <taxon>Actinomycetes</taxon>
        <taxon>Kitasatosporales</taxon>
        <taxon>Streptomycetaceae</taxon>
        <taxon>Streptomyces</taxon>
    </lineage>
</organism>
<dbReference type="Gene3D" id="3.30.70.920">
    <property type="match status" value="1"/>
</dbReference>
<evidence type="ECO:0000259" key="1">
    <source>
        <dbReference type="Pfam" id="PF01037"/>
    </source>
</evidence>
<dbReference type="EMBL" id="VJZD01000019">
    <property type="protein sequence ID" value="MPY31096.1"/>
    <property type="molecule type" value="Genomic_DNA"/>
</dbReference>
<comment type="caution">
    <text evidence="2">The sequence shown here is derived from an EMBL/GenBank/DDBJ whole genome shotgun (WGS) entry which is preliminary data.</text>
</comment>